<evidence type="ECO:0000256" key="3">
    <source>
        <dbReference type="ARBA" id="ARBA00022448"/>
    </source>
</evidence>
<gene>
    <name evidence="11" type="ORF">ACFFN1_08210</name>
</gene>
<name>A0ABV5X2X4_9MICO</name>
<feature type="transmembrane region" description="Helical" evidence="10">
    <location>
        <begin position="230"/>
        <end position="251"/>
    </location>
</feature>
<feature type="transmembrane region" description="Helical" evidence="10">
    <location>
        <begin position="206"/>
        <end position="223"/>
    </location>
</feature>
<dbReference type="RefSeq" id="WP_376840197.1">
    <property type="nucleotide sequence ID" value="NZ_JBHMAU010000052.1"/>
</dbReference>
<evidence type="ECO:0000256" key="5">
    <source>
        <dbReference type="ARBA" id="ARBA00022692"/>
    </source>
</evidence>
<evidence type="ECO:0000256" key="10">
    <source>
        <dbReference type="SAM" id="Phobius"/>
    </source>
</evidence>
<comment type="caution">
    <text evidence="11">The sequence shown here is derived from an EMBL/GenBank/DDBJ whole genome shotgun (WGS) entry which is preliminary data.</text>
</comment>
<evidence type="ECO:0000256" key="7">
    <source>
        <dbReference type="ARBA" id="ARBA00023136"/>
    </source>
</evidence>
<dbReference type="InterPro" id="IPR037294">
    <property type="entry name" value="ABC_BtuC-like"/>
</dbReference>
<dbReference type="SUPFAM" id="SSF81345">
    <property type="entry name" value="ABC transporter involved in vitamin B12 uptake, BtuC"/>
    <property type="match status" value="1"/>
</dbReference>
<evidence type="ECO:0000256" key="6">
    <source>
        <dbReference type="ARBA" id="ARBA00022989"/>
    </source>
</evidence>
<dbReference type="Gene3D" id="1.10.3470.10">
    <property type="entry name" value="ABC transporter involved in vitamin B12 uptake, BtuC"/>
    <property type="match status" value="1"/>
</dbReference>
<feature type="transmembrane region" description="Helical" evidence="10">
    <location>
        <begin position="257"/>
        <end position="278"/>
    </location>
</feature>
<evidence type="ECO:0000256" key="8">
    <source>
        <dbReference type="RuleBase" id="RU003943"/>
    </source>
</evidence>
<protein>
    <submittedName>
        <fullName evidence="11">Metal ABC transporter permease</fullName>
    </submittedName>
</protein>
<comment type="subcellular location">
    <subcellularLocation>
        <location evidence="1 8">Cell membrane</location>
        <topology evidence="1 8">Multi-pass membrane protein</topology>
    </subcellularLocation>
</comment>
<keyword evidence="5 8" id="KW-0812">Transmembrane</keyword>
<dbReference type="InterPro" id="IPR001626">
    <property type="entry name" value="ABC_TroCD"/>
</dbReference>
<organism evidence="11 12">
    <name type="scientific">Brevibacterium otitidis</name>
    <dbReference type="NCBI Taxonomy" id="53364"/>
    <lineage>
        <taxon>Bacteria</taxon>
        <taxon>Bacillati</taxon>
        <taxon>Actinomycetota</taxon>
        <taxon>Actinomycetes</taxon>
        <taxon>Micrococcales</taxon>
        <taxon>Brevibacteriaceae</taxon>
        <taxon>Brevibacterium</taxon>
    </lineage>
</organism>
<reference evidence="11 12" key="1">
    <citation type="submission" date="2024-09" db="EMBL/GenBank/DDBJ databases">
        <authorList>
            <person name="Sun Q."/>
            <person name="Mori K."/>
        </authorList>
    </citation>
    <scope>NUCLEOTIDE SEQUENCE [LARGE SCALE GENOMIC DNA]</scope>
    <source>
        <strain evidence="11 12">JCM 11683</strain>
    </source>
</reference>
<sequence>MSLILSVTLLTAATAVACAVPGIFVVIRRQSMVTDAISHSVLPGIVVMAMLTGSITSPWLVVGAAASGVVVVGLIELLRHTRLLAGDAPIGLVFPAMFAIGVLLITANYSGVHFHVETVLVGDLNLVAMDEIIAGGYSFGPRWLWVMLGVGALSSLVLWLLRKELLLASFDRAFAAQSGFRPWIVDSVFVVILALTVTAAFNAAGAILVVAFLVVPAATARLLTGRLRALIPLTLIIAVICSLAGVLTAYVTDSATAAATATFYGVVFLFAFIVLDVFPGRSRIAGWARLLVRSSSRVRAGLRPGPRTPAPAAAPQSASCADEPTAPQQPPAPADASTAPAARRRIRGRQVLHPADRESLRRP</sequence>
<evidence type="ECO:0000256" key="2">
    <source>
        <dbReference type="ARBA" id="ARBA00008034"/>
    </source>
</evidence>
<feature type="transmembrane region" description="Helical" evidence="10">
    <location>
        <begin position="90"/>
        <end position="110"/>
    </location>
</feature>
<dbReference type="PANTHER" id="PTHR30477:SF8">
    <property type="entry name" value="METAL TRANSPORT SYSTEM MEMBRANE PROTEIN CT_070-RELATED"/>
    <property type="match status" value="1"/>
</dbReference>
<keyword evidence="12" id="KW-1185">Reference proteome</keyword>
<keyword evidence="7 10" id="KW-0472">Membrane</keyword>
<dbReference type="EMBL" id="JBHMAU010000052">
    <property type="protein sequence ID" value="MFB9776386.1"/>
    <property type="molecule type" value="Genomic_DNA"/>
</dbReference>
<feature type="compositionally biased region" description="Basic and acidic residues" evidence="9">
    <location>
        <begin position="354"/>
        <end position="363"/>
    </location>
</feature>
<evidence type="ECO:0000313" key="12">
    <source>
        <dbReference type="Proteomes" id="UP001589707"/>
    </source>
</evidence>
<dbReference type="PANTHER" id="PTHR30477">
    <property type="entry name" value="ABC-TRANSPORTER METAL-BINDING PROTEIN"/>
    <property type="match status" value="1"/>
</dbReference>
<evidence type="ECO:0000256" key="4">
    <source>
        <dbReference type="ARBA" id="ARBA00022475"/>
    </source>
</evidence>
<keyword evidence="4" id="KW-1003">Cell membrane</keyword>
<evidence type="ECO:0000256" key="9">
    <source>
        <dbReference type="SAM" id="MobiDB-lite"/>
    </source>
</evidence>
<keyword evidence="6 10" id="KW-1133">Transmembrane helix</keyword>
<feature type="transmembrane region" description="Helical" evidence="10">
    <location>
        <begin position="143"/>
        <end position="161"/>
    </location>
</feature>
<evidence type="ECO:0000313" key="11">
    <source>
        <dbReference type="EMBL" id="MFB9776386.1"/>
    </source>
</evidence>
<dbReference type="Pfam" id="PF00950">
    <property type="entry name" value="ABC-3"/>
    <property type="match status" value="1"/>
</dbReference>
<feature type="transmembrane region" description="Helical" evidence="10">
    <location>
        <begin position="182"/>
        <end position="200"/>
    </location>
</feature>
<feature type="region of interest" description="Disordered" evidence="9">
    <location>
        <begin position="302"/>
        <end position="363"/>
    </location>
</feature>
<keyword evidence="3 8" id="KW-0813">Transport</keyword>
<evidence type="ECO:0000256" key="1">
    <source>
        <dbReference type="ARBA" id="ARBA00004651"/>
    </source>
</evidence>
<feature type="transmembrane region" description="Helical" evidence="10">
    <location>
        <begin position="58"/>
        <end position="78"/>
    </location>
</feature>
<dbReference type="Proteomes" id="UP001589707">
    <property type="component" value="Unassembled WGS sequence"/>
</dbReference>
<feature type="compositionally biased region" description="Low complexity" evidence="9">
    <location>
        <begin position="302"/>
        <end position="326"/>
    </location>
</feature>
<comment type="similarity">
    <text evidence="2 8">Belongs to the ABC-3 integral membrane protein family.</text>
</comment>
<proteinExistence type="inferred from homology"/>
<accession>A0ABV5X2X4</accession>